<evidence type="ECO:0000313" key="2">
    <source>
        <dbReference type="EMBL" id="KAK3778250.1"/>
    </source>
</evidence>
<evidence type="ECO:0000256" key="1">
    <source>
        <dbReference type="SAM" id="MobiDB-lite"/>
    </source>
</evidence>
<dbReference type="EMBL" id="JAWDGP010002984">
    <property type="protein sequence ID" value="KAK3778250.1"/>
    <property type="molecule type" value="Genomic_DNA"/>
</dbReference>
<feature type="compositionally biased region" description="Basic and acidic residues" evidence="1">
    <location>
        <begin position="7"/>
        <end position="22"/>
    </location>
</feature>
<dbReference type="AlphaFoldDB" id="A0AAE0ZZ67"/>
<gene>
    <name evidence="2" type="ORF">RRG08_060176</name>
</gene>
<dbReference type="Proteomes" id="UP001283361">
    <property type="component" value="Unassembled WGS sequence"/>
</dbReference>
<accession>A0AAE0ZZ67</accession>
<proteinExistence type="predicted"/>
<comment type="caution">
    <text evidence="2">The sequence shown here is derived from an EMBL/GenBank/DDBJ whole genome shotgun (WGS) entry which is preliminary data.</text>
</comment>
<reference evidence="2" key="1">
    <citation type="journal article" date="2023" name="G3 (Bethesda)">
        <title>A reference genome for the long-term kleptoplast-retaining sea slug Elysia crispata morphotype clarki.</title>
        <authorList>
            <person name="Eastman K.E."/>
            <person name="Pendleton A.L."/>
            <person name="Shaikh M.A."/>
            <person name="Suttiyut T."/>
            <person name="Ogas R."/>
            <person name="Tomko P."/>
            <person name="Gavelis G."/>
            <person name="Widhalm J.R."/>
            <person name="Wisecaver J.H."/>
        </authorList>
    </citation>
    <scope>NUCLEOTIDE SEQUENCE</scope>
    <source>
        <strain evidence="2">ECLA1</strain>
    </source>
</reference>
<name>A0AAE0ZZ67_9GAST</name>
<evidence type="ECO:0000313" key="3">
    <source>
        <dbReference type="Proteomes" id="UP001283361"/>
    </source>
</evidence>
<keyword evidence="3" id="KW-1185">Reference proteome</keyword>
<feature type="compositionally biased region" description="Basic and acidic residues" evidence="1">
    <location>
        <begin position="41"/>
        <end position="59"/>
    </location>
</feature>
<feature type="region of interest" description="Disordered" evidence="1">
    <location>
        <begin position="1"/>
        <end position="85"/>
    </location>
</feature>
<organism evidence="2 3">
    <name type="scientific">Elysia crispata</name>
    <name type="common">lettuce slug</name>
    <dbReference type="NCBI Taxonomy" id="231223"/>
    <lineage>
        <taxon>Eukaryota</taxon>
        <taxon>Metazoa</taxon>
        <taxon>Spiralia</taxon>
        <taxon>Lophotrochozoa</taxon>
        <taxon>Mollusca</taxon>
        <taxon>Gastropoda</taxon>
        <taxon>Heterobranchia</taxon>
        <taxon>Euthyneura</taxon>
        <taxon>Panpulmonata</taxon>
        <taxon>Sacoglossa</taxon>
        <taxon>Placobranchoidea</taxon>
        <taxon>Plakobranchidae</taxon>
        <taxon>Elysia</taxon>
    </lineage>
</organism>
<sequence length="179" mass="19590">MSLSDAQRGRSRDGTNRRRSTDVEDPVSPRLVLDLLAEDWSPLREGAEEAPAVKKEETRSAISTTRPSRKPSQTTLTSPVSGSGTGICPTRAGHMTSNICPHHRCPHPLTNLKIRSQMPSMIFLKSSRVSPSDGGSPTTQHLLVLWLHHLGYVIASYPTSPILMATPSWVCDRVLSNQS</sequence>
<protein>
    <submittedName>
        <fullName evidence="2">Uncharacterized protein</fullName>
    </submittedName>
</protein>
<feature type="compositionally biased region" description="Polar residues" evidence="1">
    <location>
        <begin position="60"/>
        <end position="82"/>
    </location>
</feature>